<evidence type="ECO:0000313" key="2">
    <source>
        <dbReference type="Proteomes" id="UP000002695"/>
    </source>
</evidence>
<name>A0A0F6AWM9_SALT1</name>
<dbReference type="KEGG" id="seo:STM14_0113"/>
<dbReference type="PATRIC" id="fig|588858.6.peg.233"/>
<organism evidence="1 2">
    <name type="scientific">Salmonella typhimurium (strain 14028s / SGSC 2262)</name>
    <dbReference type="NCBI Taxonomy" id="588858"/>
    <lineage>
        <taxon>Bacteria</taxon>
        <taxon>Pseudomonadati</taxon>
        <taxon>Pseudomonadota</taxon>
        <taxon>Gammaproteobacteria</taxon>
        <taxon>Enterobacterales</taxon>
        <taxon>Enterobacteriaceae</taxon>
        <taxon>Salmonella</taxon>
    </lineage>
</organism>
<keyword evidence="2" id="KW-1185">Reference proteome</keyword>
<dbReference type="HOGENOM" id="CLU_213941_0_0_6"/>
<evidence type="ECO:0000313" key="1">
    <source>
        <dbReference type="EMBL" id="ACY86650.1"/>
    </source>
</evidence>
<gene>
    <name evidence="1" type="ordered locus">STM14_0113</name>
</gene>
<proteinExistence type="predicted"/>
<dbReference type="Proteomes" id="UP000002695">
    <property type="component" value="Chromosome"/>
</dbReference>
<dbReference type="AlphaFoldDB" id="A0A0F6AWM9"/>
<accession>A0A0F6AWM9</accession>
<dbReference type="EMBL" id="CP001363">
    <property type="protein sequence ID" value="ACY86650.1"/>
    <property type="molecule type" value="Genomic_DNA"/>
</dbReference>
<sequence>MWDIAYNLHYHTCHSMPCLTPQTLNGRINTGAAKMSKLGCDRLSRATLPMMEQ</sequence>
<protein>
    <submittedName>
        <fullName evidence="1">Uncharacterized protein</fullName>
    </submittedName>
</protein>
<reference evidence="1 2" key="1">
    <citation type="journal article" date="2010" name="J. Bacteriol.">
        <title>Short-term signatures of evolutionary change in the Salmonella enterica serovar typhimurium 14028 genome.</title>
        <authorList>
            <person name="Jarvik T."/>
            <person name="Smillie C."/>
            <person name="Groisman E.A."/>
            <person name="Ochman H."/>
        </authorList>
    </citation>
    <scope>NUCLEOTIDE SEQUENCE [LARGE SCALE GENOMIC DNA]</scope>
    <source>
        <strain evidence="2">14028s / SGSC 2262</strain>
    </source>
</reference>